<evidence type="ECO:0000256" key="7">
    <source>
        <dbReference type="ARBA" id="ARBA00023136"/>
    </source>
</evidence>
<feature type="transmembrane region" description="Helical" evidence="10">
    <location>
        <begin position="521"/>
        <end position="545"/>
    </location>
</feature>
<name>A0ABD3QY98_9STRA</name>
<protein>
    <recommendedName>
        <fullName evidence="11">Cation/H+ exchanger transmembrane domain-containing protein</fullName>
    </recommendedName>
</protein>
<comment type="caution">
    <text evidence="12">The sequence shown here is derived from an EMBL/GenBank/DDBJ whole genome shotgun (WGS) entry which is preliminary data.</text>
</comment>
<feature type="compositionally biased region" description="Polar residues" evidence="9">
    <location>
        <begin position="1008"/>
        <end position="1051"/>
    </location>
</feature>
<feature type="transmembrane region" description="Helical" evidence="10">
    <location>
        <begin position="761"/>
        <end position="789"/>
    </location>
</feature>
<dbReference type="GO" id="GO:0016020">
    <property type="term" value="C:membrane"/>
    <property type="evidence" value="ECO:0007669"/>
    <property type="project" value="UniProtKB-SubCell"/>
</dbReference>
<keyword evidence="4 10" id="KW-1133">Transmembrane helix</keyword>
<keyword evidence="3 10" id="KW-0812">Transmembrane</keyword>
<keyword evidence="2" id="KW-0813">Transport</keyword>
<dbReference type="AlphaFoldDB" id="A0ABD3QY98"/>
<feature type="transmembrane region" description="Helical" evidence="10">
    <location>
        <begin position="575"/>
        <end position="592"/>
    </location>
</feature>
<feature type="transmembrane region" description="Helical" evidence="10">
    <location>
        <begin position="893"/>
        <end position="916"/>
    </location>
</feature>
<feature type="compositionally biased region" description="Polar residues" evidence="9">
    <location>
        <begin position="13"/>
        <end position="22"/>
    </location>
</feature>
<dbReference type="Pfam" id="PF00999">
    <property type="entry name" value="Na_H_Exchanger"/>
    <property type="match status" value="1"/>
</dbReference>
<dbReference type="InterPro" id="IPR018422">
    <property type="entry name" value="Cation/H_exchanger_CPA1"/>
</dbReference>
<keyword evidence="5" id="KW-0915">Sodium</keyword>
<dbReference type="Gene3D" id="6.10.140.1330">
    <property type="match status" value="1"/>
</dbReference>
<organism evidence="12 13">
    <name type="scientific">Stephanodiscus triporus</name>
    <dbReference type="NCBI Taxonomy" id="2934178"/>
    <lineage>
        <taxon>Eukaryota</taxon>
        <taxon>Sar</taxon>
        <taxon>Stramenopiles</taxon>
        <taxon>Ochrophyta</taxon>
        <taxon>Bacillariophyta</taxon>
        <taxon>Coscinodiscophyceae</taxon>
        <taxon>Thalassiosirophycidae</taxon>
        <taxon>Stephanodiscales</taxon>
        <taxon>Stephanodiscaceae</taxon>
        <taxon>Stephanodiscus</taxon>
    </lineage>
</organism>
<proteinExistence type="predicted"/>
<evidence type="ECO:0000259" key="11">
    <source>
        <dbReference type="Pfam" id="PF00999"/>
    </source>
</evidence>
<feature type="region of interest" description="Disordered" evidence="9">
    <location>
        <begin position="1008"/>
        <end position="1062"/>
    </location>
</feature>
<keyword evidence="8" id="KW-0739">Sodium transport</keyword>
<evidence type="ECO:0000256" key="1">
    <source>
        <dbReference type="ARBA" id="ARBA00004141"/>
    </source>
</evidence>
<dbReference type="GO" id="GO:0006814">
    <property type="term" value="P:sodium ion transport"/>
    <property type="evidence" value="ECO:0007669"/>
    <property type="project" value="UniProtKB-KW"/>
</dbReference>
<dbReference type="EMBL" id="JALLAZ020000032">
    <property type="protein sequence ID" value="KAL3805428.1"/>
    <property type="molecule type" value="Genomic_DNA"/>
</dbReference>
<evidence type="ECO:0000256" key="4">
    <source>
        <dbReference type="ARBA" id="ARBA00022989"/>
    </source>
</evidence>
<dbReference type="InterPro" id="IPR004709">
    <property type="entry name" value="NaH_exchanger"/>
</dbReference>
<feature type="region of interest" description="Disordered" evidence="9">
    <location>
        <begin position="815"/>
        <end position="837"/>
    </location>
</feature>
<feature type="transmembrane region" description="Helical" evidence="10">
    <location>
        <begin position="348"/>
        <end position="370"/>
    </location>
</feature>
<dbReference type="PANTHER" id="PTHR10110">
    <property type="entry name" value="SODIUM/HYDROGEN EXCHANGER"/>
    <property type="match status" value="1"/>
</dbReference>
<evidence type="ECO:0000256" key="10">
    <source>
        <dbReference type="SAM" id="Phobius"/>
    </source>
</evidence>
<keyword evidence="7 10" id="KW-0472">Membrane</keyword>
<accession>A0ABD3QY98</accession>
<feature type="transmembrane region" description="Helical" evidence="10">
    <location>
        <begin position="733"/>
        <end position="755"/>
    </location>
</feature>
<feature type="transmembrane region" description="Helical" evidence="10">
    <location>
        <begin position="444"/>
        <end position="465"/>
    </location>
</feature>
<evidence type="ECO:0000256" key="6">
    <source>
        <dbReference type="ARBA" id="ARBA00023065"/>
    </source>
</evidence>
<evidence type="ECO:0000256" key="9">
    <source>
        <dbReference type="SAM" id="MobiDB-lite"/>
    </source>
</evidence>
<feature type="compositionally biased region" description="Polar residues" evidence="9">
    <location>
        <begin position="83"/>
        <end position="92"/>
    </location>
</feature>
<sequence length="1062" mass="117335">MTSNHLLIDGDNNMKSSQTTKARTYDASCMRERRRRRTTTQQLLNRACHCAGGSSVIGTGALTAALAILALDPLSGVGATNDPRPSSHPQDSSPRHRRQERHLHSYDPLNMTLIELSPLLSDRYLWLRQSEGLERLMDGLIADDVDEEDVYEYGLDRLGTGRSSQRGYLENRYPLHRRLANDDDELNDDYVYNYNANAADEVETADPTPSPTSPPDYVCITKTCTVNELCTKFLFGFLQGTTDARDNCEGIMNAYVAADCGTIKKKEGASSGSTNSDTSLSYNMDDDFNDDYFGIFYDHQCCSSLRSHYYEYCDSTTILNGYTLLVVAAVMLLCECAKSIVKKNRIRWLPEAAACMLVGMAFALGAGVFGTNIENIGFDEEIFMYLLLPPIIFEAALTVNKREFRRRRGSIIVFAVFGTLLSSFITGTTVYYSAKYFGDDQLSILDSLVFGSLISSIDPVAILSVLTSLKMNETDTIYILVLGESLLNDGIAITLFKSLCQQYASNSTVTMDDILGSVADFMIISFGSCAVGLACGVACLCYFHLNFSIMNPVMEVASFFLWAVVPYWMSEAFGWSGIVAIVVMGFFMDIYLRPGWDPASLELEEQHRQLMIARSAPMCTPKIGPGGLEYYNWDDDDRDDGRFRFRGSAVDIPTPYMVRMASEAQVPPPPPPPEMMPNQEKTGNVKGKSLFSMEDDANTVTGVSLTTNPNIRAILMKREFVRLSREADEHVRFVAHILSSLSENAIFAYLGLFIFSSKYKWDAILCSIGVTSCVLSRAFMVVFASWFIWYMHIARQRAGCNKPGHTGVEGLSVETTDSNLFGGSGESNEDSKKNGIDPLNAPMSKSARALSNYKVQVVLILAGLRGAVSLALVENIPIYNGVSGVGSKSKPLIKAMTSSSIIFTIFVFGGGAYYILKWLDISSEDMLIKSPNKTGYTPSFYYPPLNCVGPSPTLQTEHPEVMSWRSQPSFHSHVELSPPSSFAVIAMPSLIRSRSDWSRASNYSAGLNYNDSMKSEDQAQTQIMGSKSVGSQNDGEDPQSSFMSNLMSQPQPRTPPFLSHVV</sequence>
<evidence type="ECO:0000256" key="2">
    <source>
        <dbReference type="ARBA" id="ARBA00022448"/>
    </source>
</evidence>
<comment type="subcellular location">
    <subcellularLocation>
        <location evidence="1">Membrane</location>
        <topology evidence="1">Multi-pass membrane protein</topology>
    </subcellularLocation>
</comment>
<feature type="region of interest" description="Disordered" evidence="9">
    <location>
        <begin position="1"/>
        <end position="26"/>
    </location>
</feature>
<keyword evidence="13" id="KW-1185">Reference proteome</keyword>
<dbReference type="InterPro" id="IPR006153">
    <property type="entry name" value="Cation/H_exchanger_TM"/>
</dbReference>
<feature type="transmembrane region" description="Helical" evidence="10">
    <location>
        <begin position="411"/>
        <end position="432"/>
    </location>
</feature>
<evidence type="ECO:0000256" key="3">
    <source>
        <dbReference type="ARBA" id="ARBA00022692"/>
    </source>
</evidence>
<feature type="domain" description="Cation/H+ exchanger transmembrane" evidence="11">
    <location>
        <begin position="341"/>
        <end position="589"/>
    </location>
</feature>
<gene>
    <name evidence="12" type="ORF">ACHAW5_009434</name>
</gene>
<evidence type="ECO:0000313" key="12">
    <source>
        <dbReference type="EMBL" id="KAL3805428.1"/>
    </source>
</evidence>
<keyword evidence="6" id="KW-0406">Ion transport</keyword>
<evidence type="ECO:0000313" key="13">
    <source>
        <dbReference type="Proteomes" id="UP001530315"/>
    </source>
</evidence>
<dbReference type="PRINTS" id="PR01084">
    <property type="entry name" value="NAHEXCHNGR"/>
</dbReference>
<reference evidence="12 13" key="1">
    <citation type="submission" date="2024-10" db="EMBL/GenBank/DDBJ databases">
        <title>Updated reference genomes for cyclostephanoid diatoms.</title>
        <authorList>
            <person name="Roberts W.R."/>
            <person name="Alverson A.J."/>
        </authorList>
    </citation>
    <scope>NUCLEOTIDE SEQUENCE [LARGE SCALE GENOMIC DNA]</scope>
    <source>
        <strain evidence="12 13">AJA276-08</strain>
    </source>
</reference>
<dbReference type="PANTHER" id="PTHR10110:SF187">
    <property type="entry name" value="SODIUM_HYDROGEN EXCHANGER"/>
    <property type="match status" value="1"/>
</dbReference>
<feature type="transmembrane region" description="Helical" evidence="10">
    <location>
        <begin position="382"/>
        <end position="399"/>
    </location>
</feature>
<feature type="region of interest" description="Disordered" evidence="9">
    <location>
        <begin position="78"/>
        <end position="104"/>
    </location>
</feature>
<dbReference type="Proteomes" id="UP001530315">
    <property type="component" value="Unassembled WGS sequence"/>
</dbReference>
<evidence type="ECO:0000256" key="5">
    <source>
        <dbReference type="ARBA" id="ARBA00023053"/>
    </source>
</evidence>
<evidence type="ECO:0000256" key="8">
    <source>
        <dbReference type="ARBA" id="ARBA00023201"/>
    </source>
</evidence>
<feature type="transmembrane region" description="Helical" evidence="10">
    <location>
        <begin position="853"/>
        <end position="873"/>
    </location>
</feature>
<feature type="transmembrane region" description="Helical" evidence="10">
    <location>
        <begin position="322"/>
        <end position="341"/>
    </location>
</feature>